<reference evidence="2 3" key="1">
    <citation type="submission" date="2016-10" db="EMBL/GenBank/DDBJ databases">
        <authorList>
            <person name="Varghese N."/>
            <person name="Submissions S."/>
        </authorList>
    </citation>
    <scope>NUCLEOTIDE SEQUENCE [LARGE SCALE GENOMIC DNA]</scope>
    <source>
        <strain evidence="2 3">DSM 16392</strain>
    </source>
</reference>
<feature type="domain" description="Beta-lactamase-related" evidence="1">
    <location>
        <begin position="44"/>
        <end position="319"/>
    </location>
</feature>
<name>A0A1I3ZKW2_9HYPH</name>
<gene>
    <name evidence="2" type="ORF">SAMN04488518_105127</name>
</gene>
<dbReference type="RefSeq" id="WP_208860280.1">
    <property type="nucleotide sequence ID" value="NZ_FOSK01000005.1"/>
</dbReference>
<dbReference type="Gene3D" id="3.40.710.10">
    <property type="entry name" value="DD-peptidase/beta-lactamase superfamily"/>
    <property type="match status" value="1"/>
</dbReference>
<proteinExistence type="predicted"/>
<dbReference type="InterPro" id="IPR001466">
    <property type="entry name" value="Beta-lactam-related"/>
</dbReference>
<dbReference type="Proteomes" id="UP000199598">
    <property type="component" value="Unassembled WGS sequence"/>
</dbReference>
<evidence type="ECO:0000259" key="1">
    <source>
        <dbReference type="Pfam" id="PF00144"/>
    </source>
</evidence>
<dbReference type="InterPro" id="IPR050789">
    <property type="entry name" value="Diverse_Enzym_Activities"/>
</dbReference>
<dbReference type="EMBL" id="FOSK01000005">
    <property type="protein sequence ID" value="SFK44331.1"/>
    <property type="molecule type" value="Genomic_DNA"/>
</dbReference>
<protein>
    <submittedName>
        <fullName evidence="2">CubicO group peptidase, beta-lactamase class C family</fullName>
    </submittedName>
</protein>
<keyword evidence="3" id="KW-1185">Reference proteome</keyword>
<accession>A0A1I3ZKW2</accession>
<dbReference type="Pfam" id="PF00144">
    <property type="entry name" value="Beta-lactamase"/>
    <property type="match status" value="1"/>
</dbReference>
<dbReference type="SUPFAM" id="SSF56601">
    <property type="entry name" value="beta-lactamase/transpeptidase-like"/>
    <property type="match status" value="1"/>
</dbReference>
<dbReference type="PANTHER" id="PTHR43283">
    <property type="entry name" value="BETA-LACTAMASE-RELATED"/>
    <property type="match status" value="1"/>
</dbReference>
<comment type="caution">
    <text evidence="2">The sequence shown here is derived from an EMBL/GenBank/DDBJ whole genome shotgun (WGS) entry which is preliminary data.</text>
</comment>
<dbReference type="InterPro" id="IPR012338">
    <property type="entry name" value="Beta-lactam/transpept-like"/>
</dbReference>
<evidence type="ECO:0000313" key="3">
    <source>
        <dbReference type="Proteomes" id="UP000199598"/>
    </source>
</evidence>
<dbReference type="PANTHER" id="PTHR43283:SF18">
    <property type="match status" value="1"/>
</dbReference>
<sequence>MAGLLALSGCNDSTPLQKSAPQADMIAKLDEHAKGIQRGNPDASLSVAVVREGKVEFIRLYDKSSRGKTVIGAQEPIFEAASLGKPVFAYLTLKLVDLNILSLERPLYQYAPDLFDGSDPRLKRITARMLLSHTSGLANFDEKDPLKLRFDPGTEFTYSGSGYALLQQVLERRTGLNLETLARIHVFEPLGMSSTSYLWQRAYDYRIRFGYDAEGDRITDKRKPSIGHAAWSLHTTAGDYARFLVAMMDEAAEPELKERMLQTHKTVTGKIGWSMGWGLQATKPNGSIWHWGSNPGYRAYTVGYPQEDMGIVVLSNNEKLFEKIEPLILNTIGGTLPSYHWF</sequence>
<evidence type="ECO:0000313" key="2">
    <source>
        <dbReference type="EMBL" id="SFK44331.1"/>
    </source>
</evidence>
<organism evidence="2 3">
    <name type="scientific">Pseudovibrio ascidiaceicola</name>
    <dbReference type="NCBI Taxonomy" id="285279"/>
    <lineage>
        <taxon>Bacteria</taxon>
        <taxon>Pseudomonadati</taxon>
        <taxon>Pseudomonadota</taxon>
        <taxon>Alphaproteobacteria</taxon>
        <taxon>Hyphomicrobiales</taxon>
        <taxon>Stappiaceae</taxon>
        <taxon>Pseudovibrio</taxon>
    </lineage>
</organism>